<feature type="binding site" evidence="13">
    <location>
        <begin position="104"/>
        <end position="107"/>
    </location>
    <ligand>
        <name>substrate</name>
    </ligand>
</feature>
<dbReference type="KEGG" id="pnp:IJ22_19970"/>
<evidence type="ECO:0000256" key="9">
    <source>
        <dbReference type="ARBA" id="ARBA00029596"/>
    </source>
</evidence>
<dbReference type="PATRIC" id="fig|162209.4.peg.2115"/>
<evidence type="ECO:0000313" key="14">
    <source>
        <dbReference type="EMBL" id="ALS22371.1"/>
    </source>
</evidence>
<comment type="function">
    <text evidence="8">Catalyzes the aldol cleavage of 4-hydroxy-4-methyl-2-oxoglutarate (HMG) into 2 molecules of pyruvate. Also contains a secondary oxaloacetate (OAA) decarboxylase activity due to the common pyruvate enolate transition state formed following C-C bond cleavage in the retro-aldol and decarboxylation reactions.</text>
</comment>
<keyword evidence="14" id="KW-0489">Methyltransferase</keyword>
<evidence type="ECO:0000256" key="3">
    <source>
        <dbReference type="ARBA" id="ARBA00008621"/>
    </source>
</evidence>
<evidence type="ECO:0000256" key="2">
    <source>
        <dbReference type="ARBA" id="ARBA00001968"/>
    </source>
</evidence>
<keyword evidence="14" id="KW-0808">Transferase</keyword>
<comment type="cofactor">
    <cofactor evidence="2">
        <name>a divalent metal cation</name>
        <dbReference type="ChEBI" id="CHEBI:60240"/>
    </cofactor>
</comment>
<keyword evidence="13" id="KW-0460">Magnesium</keyword>
<dbReference type="EC" id="4.1.1.112" evidence="6"/>
<dbReference type="GO" id="GO:0032259">
    <property type="term" value="P:methylation"/>
    <property type="evidence" value="ECO:0007669"/>
    <property type="project" value="UniProtKB-KW"/>
</dbReference>
<dbReference type="RefSeq" id="WP_062408656.1">
    <property type="nucleotide sequence ID" value="NZ_CP013652.1"/>
</dbReference>
<dbReference type="PANTHER" id="PTHR33254:SF4">
    <property type="entry name" value="4-HYDROXY-4-METHYL-2-OXOGLUTARATE ALDOLASE 3-RELATED"/>
    <property type="match status" value="1"/>
</dbReference>
<evidence type="ECO:0000256" key="10">
    <source>
        <dbReference type="ARBA" id="ARBA00030169"/>
    </source>
</evidence>
<reference evidence="15" key="1">
    <citation type="submission" date="2015-12" db="EMBL/GenBank/DDBJ databases">
        <title>Complete genome sequences of two moderately thermophilic Paenibacillus species.</title>
        <authorList>
            <person name="Butler R.III."/>
            <person name="Wang J."/>
            <person name="Stark B.C."/>
            <person name="Pombert J.-F."/>
        </authorList>
    </citation>
    <scope>NUCLEOTIDE SEQUENCE [LARGE SCALE GENOMIC DNA]</scope>
    <source>
        <strain evidence="15">32O-Y</strain>
    </source>
</reference>
<dbReference type="Gene3D" id="3.50.30.40">
    <property type="entry name" value="Ribonuclease E inhibitor RraA/RraA-like"/>
    <property type="match status" value="1"/>
</dbReference>
<evidence type="ECO:0000313" key="15">
    <source>
        <dbReference type="Proteomes" id="UP000061660"/>
    </source>
</evidence>
<feature type="binding site" evidence="13">
    <location>
        <position position="126"/>
    </location>
    <ligand>
        <name>substrate</name>
    </ligand>
</feature>
<organism evidence="14 15">
    <name type="scientific">Paenibacillus naphthalenovorans</name>
    <dbReference type="NCBI Taxonomy" id="162209"/>
    <lineage>
        <taxon>Bacteria</taxon>
        <taxon>Bacillati</taxon>
        <taxon>Bacillota</taxon>
        <taxon>Bacilli</taxon>
        <taxon>Bacillales</taxon>
        <taxon>Paenibacillaceae</taxon>
        <taxon>Paenibacillus</taxon>
    </lineage>
</organism>
<dbReference type="Pfam" id="PF03737">
    <property type="entry name" value="RraA-like"/>
    <property type="match status" value="1"/>
</dbReference>
<comment type="subunit">
    <text evidence="4">Homotrimer.</text>
</comment>
<dbReference type="InterPro" id="IPR036704">
    <property type="entry name" value="RraA/RraA-like_sf"/>
</dbReference>
<feature type="binding site" evidence="13">
    <location>
        <position position="127"/>
    </location>
    <ligand>
        <name>Mg(2+)</name>
        <dbReference type="ChEBI" id="CHEBI:18420"/>
    </ligand>
</feature>
<dbReference type="GO" id="GO:0008168">
    <property type="term" value="F:methyltransferase activity"/>
    <property type="evidence" value="ECO:0007669"/>
    <property type="project" value="UniProtKB-KW"/>
</dbReference>
<dbReference type="STRING" id="162209.IJ22_19970"/>
<accession>A0A0U2VFW5</accession>
<evidence type="ECO:0000256" key="13">
    <source>
        <dbReference type="PIRSR" id="PIRSR605493-1"/>
    </source>
</evidence>
<dbReference type="SUPFAM" id="SSF89562">
    <property type="entry name" value="RraA-like"/>
    <property type="match status" value="1"/>
</dbReference>
<dbReference type="GO" id="GO:0008948">
    <property type="term" value="F:oxaloacetate decarboxylase activity"/>
    <property type="evidence" value="ECO:0007669"/>
    <property type="project" value="UniProtKB-EC"/>
</dbReference>
<dbReference type="CDD" id="cd16841">
    <property type="entry name" value="RraA_family"/>
    <property type="match status" value="1"/>
</dbReference>
<dbReference type="EMBL" id="CP013652">
    <property type="protein sequence ID" value="ALS22371.1"/>
    <property type="molecule type" value="Genomic_DNA"/>
</dbReference>
<comment type="cofactor">
    <cofactor evidence="13">
        <name>Mg(2+)</name>
        <dbReference type="ChEBI" id="CHEBI:18420"/>
    </cofactor>
</comment>
<dbReference type="GO" id="GO:0047443">
    <property type="term" value="F:4-hydroxy-4-methyl-2-oxoglutarate aldolase activity"/>
    <property type="evidence" value="ECO:0007669"/>
    <property type="project" value="UniProtKB-EC"/>
</dbReference>
<keyword evidence="15" id="KW-1185">Reference proteome</keyword>
<evidence type="ECO:0000256" key="5">
    <source>
        <dbReference type="ARBA" id="ARBA00012213"/>
    </source>
</evidence>
<dbReference type="PANTHER" id="PTHR33254">
    <property type="entry name" value="4-HYDROXY-4-METHYL-2-OXOGLUTARATE ALDOLASE 3-RELATED"/>
    <property type="match status" value="1"/>
</dbReference>
<name>A0A0U2VFW5_9BACL</name>
<sequence>MKEPSIIGGIGFGFIETFDRADAALIQQLQHASSTDVTDSQNRTGAMDPGIKPLGSGKRVWGSAVTVDLPANDNLMLYKALQLARPGDVLVVNTNGGQRRAVWGELMTHTAMALALGGLVVDGIVRDGAAIRRLDFPVFCRGTAPVSVEKNGPGFVNGEMTCGGVVVRPGDLVVGDDDGVVIIQREGLSSVLDKMKQTEQWEIKRKEEIARGQALPAWLDSVMREKGLVPGIKKERLLE</sequence>
<evidence type="ECO:0000256" key="12">
    <source>
        <dbReference type="ARBA" id="ARBA00047973"/>
    </source>
</evidence>
<evidence type="ECO:0000256" key="8">
    <source>
        <dbReference type="ARBA" id="ARBA00025046"/>
    </source>
</evidence>
<comment type="similarity">
    <text evidence="3">Belongs to the class II aldolase/RraA-like family.</text>
</comment>
<reference evidence="14 15" key="2">
    <citation type="journal article" date="2016" name="Genome Announc.">
        <title>Complete Genome Sequences of Two Interactive Moderate Thermophiles, Paenibacillus napthalenovorans 32O-Y and Paenibacillus sp. 32O-W.</title>
        <authorList>
            <person name="Butler R.R.III."/>
            <person name="Wang J."/>
            <person name="Stark B.C."/>
            <person name="Pombert J.F."/>
        </authorList>
    </citation>
    <scope>NUCLEOTIDE SEQUENCE [LARGE SCALE GENOMIC DNA]</scope>
    <source>
        <strain evidence="14 15">32O-Y</strain>
    </source>
</reference>
<gene>
    <name evidence="14" type="ORF">IJ22_19970</name>
</gene>
<evidence type="ECO:0000256" key="7">
    <source>
        <dbReference type="ARBA" id="ARBA00016549"/>
    </source>
</evidence>
<evidence type="ECO:0000256" key="4">
    <source>
        <dbReference type="ARBA" id="ARBA00011233"/>
    </source>
</evidence>
<dbReference type="AlphaFoldDB" id="A0A0U2VFW5"/>
<evidence type="ECO:0000256" key="6">
    <source>
        <dbReference type="ARBA" id="ARBA00012947"/>
    </source>
</evidence>
<dbReference type="InterPro" id="IPR005493">
    <property type="entry name" value="RraA/RraA-like"/>
</dbReference>
<dbReference type="Proteomes" id="UP000061660">
    <property type="component" value="Chromosome"/>
</dbReference>
<comment type="catalytic activity">
    <reaction evidence="12">
        <text>oxaloacetate + H(+) = pyruvate + CO2</text>
        <dbReference type="Rhea" id="RHEA:15641"/>
        <dbReference type="ChEBI" id="CHEBI:15361"/>
        <dbReference type="ChEBI" id="CHEBI:15378"/>
        <dbReference type="ChEBI" id="CHEBI:16452"/>
        <dbReference type="ChEBI" id="CHEBI:16526"/>
        <dbReference type="EC" id="4.1.1.112"/>
    </reaction>
</comment>
<evidence type="ECO:0000256" key="1">
    <source>
        <dbReference type="ARBA" id="ARBA00001342"/>
    </source>
</evidence>
<protein>
    <recommendedName>
        <fullName evidence="7">Putative 4-hydroxy-4-methyl-2-oxoglutarate aldolase</fullName>
        <ecNumber evidence="6">4.1.1.112</ecNumber>
        <ecNumber evidence="5">4.1.3.17</ecNumber>
    </recommendedName>
    <alternativeName>
        <fullName evidence="11">Oxaloacetate decarboxylase</fullName>
    </alternativeName>
    <alternativeName>
        <fullName evidence="9">Regulator of ribonuclease activity homolog</fullName>
    </alternativeName>
    <alternativeName>
        <fullName evidence="10">RraA-like protein</fullName>
    </alternativeName>
</protein>
<dbReference type="GO" id="GO:0046872">
    <property type="term" value="F:metal ion binding"/>
    <property type="evidence" value="ECO:0007669"/>
    <property type="project" value="UniProtKB-KW"/>
</dbReference>
<proteinExistence type="inferred from homology"/>
<evidence type="ECO:0000256" key="11">
    <source>
        <dbReference type="ARBA" id="ARBA00032305"/>
    </source>
</evidence>
<dbReference type="EC" id="4.1.3.17" evidence="5"/>
<comment type="catalytic activity">
    <reaction evidence="1">
        <text>4-hydroxy-4-methyl-2-oxoglutarate = 2 pyruvate</text>
        <dbReference type="Rhea" id="RHEA:22748"/>
        <dbReference type="ChEBI" id="CHEBI:15361"/>
        <dbReference type="ChEBI" id="CHEBI:58276"/>
        <dbReference type="EC" id="4.1.3.17"/>
    </reaction>
</comment>
<dbReference type="OrthoDB" id="9784786at2"/>
<keyword evidence="13" id="KW-0479">Metal-binding</keyword>